<dbReference type="STRING" id="1603606.DSOUD_1101"/>
<feature type="signal peptide" evidence="1">
    <location>
        <begin position="1"/>
        <end position="22"/>
    </location>
</feature>
<evidence type="ECO:0000313" key="2">
    <source>
        <dbReference type="EMBL" id="ALC15883.1"/>
    </source>
</evidence>
<dbReference type="Proteomes" id="UP000057158">
    <property type="component" value="Chromosome"/>
</dbReference>
<sequence>MKPGTWAILTLLLFALGGCAHSTPTADPISAAEHLGRAEALIRGRDFPAAAEELTLALRQNPRAAEVRLRRGELLEALGDDRGARDNYEDGLKFLEAESPLYPEMAYRLAYLFLDKLDKPKRASALVSSLGETTAERADLQAVMALGDGAPREALALLTPALLDAPSRPMIPRILFHAAQAYDLLGEEDLTRSTLFQAINHSENLALTREIEVFWNRLNSKAERRR</sequence>
<dbReference type="RefSeq" id="WP_053550043.1">
    <property type="nucleotide sequence ID" value="NZ_CP010802.1"/>
</dbReference>
<dbReference type="KEGG" id="des:DSOUD_1101"/>
<dbReference type="PATRIC" id="fig|1603606.3.peg.1206"/>
<dbReference type="InterPro" id="IPR011990">
    <property type="entry name" value="TPR-like_helical_dom_sf"/>
</dbReference>
<dbReference type="Gene3D" id="1.25.40.10">
    <property type="entry name" value="Tetratricopeptide repeat domain"/>
    <property type="match status" value="1"/>
</dbReference>
<dbReference type="PROSITE" id="PS51257">
    <property type="entry name" value="PROKAR_LIPOPROTEIN"/>
    <property type="match status" value="1"/>
</dbReference>
<feature type="chain" id="PRO_5005787640" evidence="1">
    <location>
        <begin position="23"/>
        <end position="226"/>
    </location>
</feature>
<gene>
    <name evidence="2" type="ORF">DSOUD_1101</name>
</gene>
<organism evidence="2 3">
    <name type="scientific">Desulfuromonas soudanensis</name>
    <dbReference type="NCBI Taxonomy" id="1603606"/>
    <lineage>
        <taxon>Bacteria</taxon>
        <taxon>Pseudomonadati</taxon>
        <taxon>Thermodesulfobacteriota</taxon>
        <taxon>Desulfuromonadia</taxon>
        <taxon>Desulfuromonadales</taxon>
        <taxon>Desulfuromonadaceae</taxon>
        <taxon>Desulfuromonas</taxon>
    </lineage>
</organism>
<keyword evidence="3" id="KW-1185">Reference proteome</keyword>
<dbReference type="EMBL" id="CP010802">
    <property type="protein sequence ID" value="ALC15883.1"/>
    <property type="molecule type" value="Genomic_DNA"/>
</dbReference>
<protein>
    <submittedName>
        <fullName evidence="2">Uncharacterized protein</fullName>
    </submittedName>
</protein>
<dbReference type="AlphaFoldDB" id="A0A0M3QFD4"/>
<reference evidence="2 3" key="1">
    <citation type="submission" date="2015-07" db="EMBL/GenBank/DDBJ databases">
        <title>Isolation and Genomic Characterization of a Novel Halophilic Metal-Reducing Deltaproteobacterium from the Deep Subsurface.</title>
        <authorList>
            <person name="Badalamenti J.P."/>
            <person name="Summers Z.M."/>
            <person name="Gralnick J.A."/>
            <person name="Bond D.R."/>
        </authorList>
    </citation>
    <scope>NUCLEOTIDE SEQUENCE [LARGE SCALE GENOMIC DNA]</scope>
    <source>
        <strain evidence="2 3">WTL</strain>
    </source>
</reference>
<evidence type="ECO:0000313" key="3">
    <source>
        <dbReference type="Proteomes" id="UP000057158"/>
    </source>
</evidence>
<keyword evidence="1" id="KW-0732">Signal</keyword>
<proteinExistence type="predicted"/>
<evidence type="ECO:0000256" key="1">
    <source>
        <dbReference type="SAM" id="SignalP"/>
    </source>
</evidence>
<dbReference type="SUPFAM" id="SSF48452">
    <property type="entry name" value="TPR-like"/>
    <property type="match status" value="1"/>
</dbReference>
<name>A0A0M3QFD4_9BACT</name>
<accession>A0A0M3QFD4</accession>